<proteinExistence type="predicted"/>
<dbReference type="Pfam" id="PF25377">
    <property type="entry name" value="DUF7886"/>
    <property type="match status" value="1"/>
</dbReference>
<feature type="domain" description="DUF7886" evidence="2">
    <location>
        <begin position="147"/>
        <end position="209"/>
    </location>
</feature>
<accession>A0A0L0SVW4</accession>
<dbReference type="PANTHER" id="PTHR47915">
    <property type="entry name" value="SI:DKEY-19B23.7"/>
    <property type="match status" value="1"/>
</dbReference>
<gene>
    <name evidence="3" type="ORF">AMAG_11230</name>
</gene>
<dbReference type="Proteomes" id="UP000054350">
    <property type="component" value="Unassembled WGS sequence"/>
</dbReference>
<dbReference type="VEuPathDB" id="FungiDB:AMAG_11230"/>
<dbReference type="AlphaFoldDB" id="A0A0L0SVW4"/>
<feature type="region of interest" description="Disordered" evidence="1">
    <location>
        <begin position="1"/>
        <end position="57"/>
    </location>
</feature>
<organism evidence="3 4">
    <name type="scientific">Allomyces macrogynus (strain ATCC 38327)</name>
    <name type="common">Allomyces javanicus var. macrogynus</name>
    <dbReference type="NCBI Taxonomy" id="578462"/>
    <lineage>
        <taxon>Eukaryota</taxon>
        <taxon>Fungi</taxon>
        <taxon>Fungi incertae sedis</taxon>
        <taxon>Blastocladiomycota</taxon>
        <taxon>Blastocladiomycetes</taxon>
        <taxon>Blastocladiales</taxon>
        <taxon>Blastocladiaceae</taxon>
        <taxon>Allomyces</taxon>
    </lineage>
</organism>
<evidence type="ECO:0000259" key="2">
    <source>
        <dbReference type="Pfam" id="PF25377"/>
    </source>
</evidence>
<sequence length="223" mass="24538">MMYAPPPPPPMMGVPPPANYYGQNAVPGPAPAPVPIPPPQAAAQQAPPPAAAPVPAAKPKSEASKLNAFLAECLAVGCLKGFKYYELYLRGREELLLRVYNNPDDFKKVSKQPSSMNLARSQSRIMLSNKTQNRLMWQSTDALPPASPCDRELEKDPSKTAFLIAGYARYKCPFVWLRTNHSKFAKLTENSKHDDPIKLDSAAAWKTSGDLPWRIPRKSEVIG</sequence>
<dbReference type="InterPro" id="IPR057208">
    <property type="entry name" value="DUF7886"/>
</dbReference>
<keyword evidence="4" id="KW-1185">Reference proteome</keyword>
<name>A0A0L0SVW4_ALLM3</name>
<evidence type="ECO:0000256" key="1">
    <source>
        <dbReference type="SAM" id="MobiDB-lite"/>
    </source>
</evidence>
<feature type="compositionally biased region" description="Pro residues" evidence="1">
    <location>
        <begin position="1"/>
        <end position="18"/>
    </location>
</feature>
<dbReference type="EMBL" id="GG745351">
    <property type="protein sequence ID" value="KNE66733.1"/>
    <property type="molecule type" value="Genomic_DNA"/>
</dbReference>
<evidence type="ECO:0000313" key="3">
    <source>
        <dbReference type="EMBL" id="KNE66733.1"/>
    </source>
</evidence>
<dbReference type="STRING" id="578462.A0A0L0SVW4"/>
<protein>
    <recommendedName>
        <fullName evidence="2">DUF7886 domain-containing protein</fullName>
    </recommendedName>
</protein>
<dbReference type="OrthoDB" id="239865at2759"/>
<evidence type="ECO:0000313" key="4">
    <source>
        <dbReference type="Proteomes" id="UP000054350"/>
    </source>
</evidence>
<dbReference type="PANTHER" id="PTHR47915:SF1">
    <property type="entry name" value="SI:DKEY-19B23.7"/>
    <property type="match status" value="1"/>
</dbReference>
<feature type="compositionally biased region" description="Pro residues" evidence="1">
    <location>
        <begin position="28"/>
        <end position="52"/>
    </location>
</feature>
<reference evidence="4" key="2">
    <citation type="submission" date="2009-11" db="EMBL/GenBank/DDBJ databases">
        <title>The Genome Sequence of Allomyces macrogynus strain ATCC 38327.</title>
        <authorList>
            <consortium name="The Broad Institute Genome Sequencing Platform"/>
            <person name="Russ C."/>
            <person name="Cuomo C."/>
            <person name="Shea T."/>
            <person name="Young S.K."/>
            <person name="Zeng Q."/>
            <person name="Koehrsen M."/>
            <person name="Haas B."/>
            <person name="Borodovsky M."/>
            <person name="Guigo R."/>
            <person name="Alvarado L."/>
            <person name="Berlin A."/>
            <person name="Borenstein D."/>
            <person name="Chen Z."/>
            <person name="Engels R."/>
            <person name="Freedman E."/>
            <person name="Gellesch M."/>
            <person name="Goldberg J."/>
            <person name="Griggs A."/>
            <person name="Gujja S."/>
            <person name="Heiman D."/>
            <person name="Hepburn T."/>
            <person name="Howarth C."/>
            <person name="Jen D."/>
            <person name="Larson L."/>
            <person name="Lewis B."/>
            <person name="Mehta T."/>
            <person name="Park D."/>
            <person name="Pearson M."/>
            <person name="Roberts A."/>
            <person name="Saif S."/>
            <person name="Shenoy N."/>
            <person name="Sisk P."/>
            <person name="Stolte C."/>
            <person name="Sykes S."/>
            <person name="Walk T."/>
            <person name="White J."/>
            <person name="Yandava C."/>
            <person name="Burger G."/>
            <person name="Gray M.W."/>
            <person name="Holland P.W.H."/>
            <person name="King N."/>
            <person name="Lang F.B.F."/>
            <person name="Roger A.J."/>
            <person name="Ruiz-Trillo I."/>
            <person name="Lander E."/>
            <person name="Nusbaum C."/>
        </authorList>
    </citation>
    <scope>NUCLEOTIDE SEQUENCE [LARGE SCALE GENOMIC DNA]</scope>
    <source>
        <strain evidence="4">ATCC 38327</strain>
    </source>
</reference>
<reference evidence="3 4" key="1">
    <citation type="submission" date="2009-11" db="EMBL/GenBank/DDBJ databases">
        <title>Annotation of Allomyces macrogynus ATCC 38327.</title>
        <authorList>
            <consortium name="The Broad Institute Genome Sequencing Platform"/>
            <person name="Russ C."/>
            <person name="Cuomo C."/>
            <person name="Burger G."/>
            <person name="Gray M.W."/>
            <person name="Holland P.W.H."/>
            <person name="King N."/>
            <person name="Lang F.B.F."/>
            <person name="Roger A.J."/>
            <person name="Ruiz-Trillo I."/>
            <person name="Young S.K."/>
            <person name="Zeng Q."/>
            <person name="Gargeya S."/>
            <person name="Fitzgerald M."/>
            <person name="Haas B."/>
            <person name="Abouelleil A."/>
            <person name="Alvarado L."/>
            <person name="Arachchi H.M."/>
            <person name="Berlin A."/>
            <person name="Chapman S.B."/>
            <person name="Gearin G."/>
            <person name="Goldberg J."/>
            <person name="Griggs A."/>
            <person name="Gujja S."/>
            <person name="Hansen M."/>
            <person name="Heiman D."/>
            <person name="Howarth C."/>
            <person name="Larimer J."/>
            <person name="Lui A."/>
            <person name="MacDonald P.J.P."/>
            <person name="McCowen C."/>
            <person name="Montmayeur A."/>
            <person name="Murphy C."/>
            <person name="Neiman D."/>
            <person name="Pearson M."/>
            <person name="Priest M."/>
            <person name="Roberts A."/>
            <person name="Saif S."/>
            <person name="Shea T."/>
            <person name="Sisk P."/>
            <person name="Stolte C."/>
            <person name="Sykes S."/>
            <person name="Wortman J."/>
            <person name="Nusbaum C."/>
            <person name="Birren B."/>
        </authorList>
    </citation>
    <scope>NUCLEOTIDE SEQUENCE [LARGE SCALE GENOMIC DNA]</scope>
    <source>
        <strain evidence="3 4">ATCC 38327</strain>
    </source>
</reference>
<dbReference type="eggNOG" id="ENOG502QRVS">
    <property type="taxonomic scope" value="Eukaryota"/>
</dbReference>